<feature type="compositionally biased region" description="Polar residues" evidence="1">
    <location>
        <begin position="196"/>
        <end position="205"/>
    </location>
</feature>
<sequence length="457" mass="51827">MPYEFIKPNKEKLEDGEDAKIQRELVLWQLRMREERQRRLLAAAEKAERKREVAVQSESSHSITHSRQECGDQTHPCKKTISLQEYRRELDEVTHGIQNAKNPPWYSNEPNWKRKQKKKGGVIYHEARSVVKEYIHRPLPSSKIPQRTPTGALQGYKDALALTARLCDDSSRTSSSWHKKPLRSVSIINRKNSELRASSVATTRSAELRRRHTDSIASSLNGENTQAPYLHKSNRNDHEGHPGSLSPPSVLELKEDYQKAILQHHKKRQQKQNMRDGIISGQNGDLQPQRSESSFFYHSGRRSATQPMVSSSPVNSPQPRQPTQPPYSLYKEETVALAPTPMVKVAVPTEIVVSPPTPSSNYIDNASLQHKDLPRREVSPLLTELLSKIVLPKPSLYRPDLYQGQTVSDTINPATRKVNQGGKPLEDTTSDVARGLFSENSLTIKSMNDTRSIDHSW</sequence>
<feature type="compositionally biased region" description="Polar residues" evidence="1">
    <location>
        <begin position="280"/>
        <end position="318"/>
    </location>
</feature>
<feature type="region of interest" description="Disordered" evidence="1">
    <location>
        <begin position="196"/>
        <end position="249"/>
    </location>
</feature>
<feature type="region of interest" description="Disordered" evidence="1">
    <location>
        <begin position="52"/>
        <end position="74"/>
    </location>
</feature>
<dbReference type="RefSeq" id="XP_028887891.1">
    <property type="nucleotide sequence ID" value="XM_029021383.1"/>
</dbReference>
<comment type="caution">
    <text evidence="2">The sequence shown here is derived from an EMBL/GenBank/DDBJ whole genome shotgun (WGS) entry which is preliminary data.</text>
</comment>
<evidence type="ECO:0000256" key="1">
    <source>
        <dbReference type="SAM" id="MobiDB-lite"/>
    </source>
</evidence>
<dbReference type="OrthoDB" id="249609at2759"/>
<organism evidence="2 3">
    <name type="scientific">Trypanosoma theileri</name>
    <dbReference type="NCBI Taxonomy" id="67003"/>
    <lineage>
        <taxon>Eukaryota</taxon>
        <taxon>Discoba</taxon>
        <taxon>Euglenozoa</taxon>
        <taxon>Kinetoplastea</taxon>
        <taxon>Metakinetoplastina</taxon>
        <taxon>Trypanosomatida</taxon>
        <taxon>Trypanosomatidae</taxon>
        <taxon>Trypanosoma</taxon>
    </lineage>
</organism>
<feature type="region of interest" description="Disordered" evidence="1">
    <location>
        <begin position="98"/>
        <end position="120"/>
    </location>
</feature>
<protein>
    <submittedName>
        <fullName evidence="2">Uncharacterized protein</fullName>
    </submittedName>
</protein>
<name>A0A1X0PAH6_9TRYP</name>
<keyword evidence="3" id="KW-1185">Reference proteome</keyword>
<dbReference type="AlphaFoldDB" id="A0A1X0PAH6"/>
<feature type="region of interest" description="Disordered" evidence="1">
    <location>
        <begin position="263"/>
        <end position="326"/>
    </location>
</feature>
<proteinExistence type="predicted"/>
<dbReference type="GeneID" id="39981163"/>
<feature type="compositionally biased region" description="Polar residues" evidence="1">
    <location>
        <begin position="56"/>
        <end position="65"/>
    </location>
</feature>
<evidence type="ECO:0000313" key="2">
    <source>
        <dbReference type="EMBL" id="ORC93825.1"/>
    </source>
</evidence>
<accession>A0A1X0PAH6</accession>
<dbReference type="Proteomes" id="UP000192257">
    <property type="component" value="Unassembled WGS sequence"/>
</dbReference>
<evidence type="ECO:0000313" key="3">
    <source>
        <dbReference type="Proteomes" id="UP000192257"/>
    </source>
</evidence>
<feature type="compositionally biased region" description="Polar residues" evidence="1">
    <location>
        <begin position="215"/>
        <end position="227"/>
    </location>
</feature>
<reference evidence="2 3" key="1">
    <citation type="submission" date="2017-03" db="EMBL/GenBank/DDBJ databases">
        <title>An alternative strategy for trypanosome survival in the mammalian bloodstream revealed through genome and transcriptome analysis of the ubiquitous bovine parasite Trypanosoma (Megatrypanum) theileri.</title>
        <authorList>
            <person name="Kelly S."/>
            <person name="Ivens A."/>
            <person name="Mott A."/>
            <person name="O'Neill E."/>
            <person name="Emms D."/>
            <person name="Macleod O."/>
            <person name="Voorheis P."/>
            <person name="Matthews J."/>
            <person name="Matthews K."/>
            <person name="Carrington M."/>
        </authorList>
    </citation>
    <scope>NUCLEOTIDE SEQUENCE [LARGE SCALE GENOMIC DNA]</scope>
    <source>
        <strain evidence="2">Edinburgh</strain>
    </source>
</reference>
<dbReference type="EMBL" id="NBCO01000001">
    <property type="protein sequence ID" value="ORC93825.1"/>
    <property type="molecule type" value="Genomic_DNA"/>
</dbReference>
<gene>
    <name evidence="2" type="ORF">TM35_000017020</name>
</gene>
<dbReference type="VEuPathDB" id="TriTrypDB:TM35_000017020"/>